<comment type="subcellular location">
    <subcellularLocation>
        <location evidence="2">Cell inner membrane</location>
        <topology evidence="2">Multi-pass membrane protein</topology>
    </subcellularLocation>
</comment>
<feature type="transmembrane region" description="Helical" evidence="8">
    <location>
        <begin position="384"/>
        <end position="403"/>
    </location>
</feature>
<feature type="transmembrane region" description="Helical" evidence="8">
    <location>
        <begin position="94"/>
        <end position="113"/>
    </location>
</feature>
<dbReference type="PANTHER" id="PTHR43702">
    <property type="entry name" value="L-FUCOSE-PROTON SYMPORTER"/>
    <property type="match status" value="1"/>
</dbReference>
<feature type="transmembrane region" description="Helical" evidence="8">
    <location>
        <begin position="299"/>
        <end position="321"/>
    </location>
</feature>
<dbReference type="GO" id="GO:0055056">
    <property type="term" value="F:D-glucose transmembrane transporter activity"/>
    <property type="evidence" value="ECO:0007669"/>
    <property type="project" value="InterPro"/>
</dbReference>
<evidence type="ECO:0000256" key="1">
    <source>
        <dbReference type="ARBA" id="ARBA00003321"/>
    </source>
</evidence>
<feature type="transmembrane region" description="Helical" evidence="8">
    <location>
        <begin position="69"/>
        <end position="88"/>
    </location>
</feature>
<keyword evidence="11" id="KW-1185">Reference proteome</keyword>
<evidence type="ECO:0000256" key="7">
    <source>
        <dbReference type="ARBA" id="ARBA00023136"/>
    </source>
</evidence>
<dbReference type="CDD" id="cd17394">
    <property type="entry name" value="MFS_FucP_like"/>
    <property type="match status" value="1"/>
</dbReference>
<feature type="transmembrane region" description="Helical" evidence="8">
    <location>
        <begin position="328"/>
        <end position="347"/>
    </location>
</feature>
<dbReference type="EMBL" id="CM001403">
    <property type="protein sequence ID" value="EHQ26726.1"/>
    <property type="molecule type" value="Genomic_DNA"/>
</dbReference>
<accession>H1Y269</accession>
<evidence type="ECO:0000256" key="8">
    <source>
        <dbReference type="SAM" id="Phobius"/>
    </source>
</evidence>
<feature type="transmembrane region" description="Helical" evidence="8">
    <location>
        <begin position="264"/>
        <end position="287"/>
    </location>
</feature>
<dbReference type="eggNOG" id="COG0738">
    <property type="taxonomic scope" value="Bacteria"/>
</dbReference>
<keyword evidence="4" id="KW-1003">Cell membrane</keyword>
<feature type="transmembrane region" description="Helical" evidence="8">
    <location>
        <begin position="120"/>
        <end position="138"/>
    </location>
</feature>
<dbReference type="NCBIfam" id="TIGR00885">
    <property type="entry name" value="fucP"/>
    <property type="match status" value="1"/>
</dbReference>
<dbReference type="NCBIfam" id="NF007524">
    <property type="entry name" value="PRK10133.1"/>
    <property type="match status" value="1"/>
</dbReference>
<evidence type="ECO:0000259" key="9">
    <source>
        <dbReference type="PROSITE" id="PS50850"/>
    </source>
</evidence>
<dbReference type="AlphaFoldDB" id="H1Y269"/>
<dbReference type="Gene3D" id="1.20.1250.20">
    <property type="entry name" value="MFS general substrate transporter like domains"/>
    <property type="match status" value="2"/>
</dbReference>
<dbReference type="HOGENOM" id="CLU_028452_0_1_10"/>
<evidence type="ECO:0000313" key="11">
    <source>
        <dbReference type="Proteomes" id="UP000002774"/>
    </source>
</evidence>
<feature type="domain" description="Major facilitator superfamily (MFS) profile" evidence="9">
    <location>
        <begin position="31"/>
        <end position="438"/>
    </location>
</feature>
<keyword evidence="7 8" id="KW-0472">Membrane</keyword>
<dbReference type="InterPro" id="IPR036259">
    <property type="entry name" value="MFS_trans_sf"/>
</dbReference>
<dbReference type="GO" id="GO:0005886">
    <property type="term" value="C:plasma membrane"/>
    <property type="evidence" value="ECO:0007669"/>
    <property type="project" value="UniProtKB-SubCell"/>
</dbReference>
<sequence>MAMMSGAAETKIRPLQPTNASLSGTKFYIFPLILITCLFFLWGMANNLNDILIRQFKKAFELSDFQSGLVQSAFYLGYFVLALPAAYVMRRFSYKTGIVIGLVLYAAGAFLFVPAADSGTYGFFLFALFVIASGLAFLETAANPYVSVLGTPETASFRLNLAQAFNPIGCVTGIVVGQQFIFSGIEHSKETLARMTPQALKAYYLSESSAVKIPYLCIGIVVILFAVLVLLTRFPVVKDEEEESENAKSGEGKFGILKIRHFRLAVLAQFFYVGGQVCIWSFLIRYIQHNLPGTPEKAAANYLIISLVIFTAGRFVGTALLKKVKDHLLLAIYAIASMLLVALAVLLPGTIGLWALVLTSFFMSIMYPTIFTLGISGLGRQAKLGSSVIVMAIIGGAVLTALMGKLSDVTGITTAMAIPLLAFAVVAFYGLKGYKKTA</sequence>
<dbReference type="GO" id="GO:1904659">
    <property type="term" value="P:D-glucose transmembrane transport"/>
    <property type="evidence" value="ECO:0007669"/>
    <property type="project" value="InterPro"/>
</dbReference>
<keyword evidence="6 8" id="KW-1133">Transmembrane helix</keyword>
<dbReference type="Proteomes" id="UP000002774">
    <property type="component" value="Chromosome"/>
</dbReference>
<dbReference type="InterPro" id="IPR020846">
    <property type="entry name" value="MFS_dom"/>
</dbReference>
<dbReference type="RefSeq" id="WP_008506886.1">
    <property type="nucleotide sequence ID" value="NZ_CM001403.1"/>
</dbReference>
<proteinExistence type="inferred from homology"/>
<organism evidence="10 11">
    <name type="scientific">Mucilaginibacter paludis DSM 18603</name>
    <dbReference type="NCBI Taxonomy" id="714943"/>
    <lineage>
        <taxon>Bacteria</taxon>
        <taxon>Pseudomonadati</taxon>
        <taxon>Bacteroidota</taxon>
        <taxon>Sphingobacteriia</taxon>
        <taxon>Sphingobacteriales</taxon>
        <taxon>Sphingobacteriaceae</taxon>
        <taxon>Mucilaginibacter</taxon>
    </lineage>
</organism>
<dbReference type="InterPro" id="IPR005275">
    <property type="entry name" value="Lfuc_symporter_FucP"/>
</dbReference>
<feature type="transmembrane region" description="Helical" evidence="8">
    <location>
        <begin position="213"/>
        <end position="231"/>
    </location>
</feature>
<dbReference type="STRING" id="714943.Mucpa_2611"/>
<dbReference type="GO" id="GO:0015535">
    <property type="term" value="F:fucose:proton symporter activity"/>
    <property type="evidence" value="ECO:0007669"/>
    <property type="project" value="InterPro"/>
</dbReference>
<dbReference type="GO" id="GO:0005354">
    <property type="term" value="F:galactose transmembrane transporter activity"/>
    <property type="evidence" value="ECO:0007669"/>
    <property type="project" value="InterPro"/>
</dbReference>
<dbReference type="NCBIfam" id="TIGR01272">
    <property type="entry name" value="gluP"/>
    <property type="match status" value="1"/>
</dbReference>
<keyword evidence="5 8" id="KW-0812">Transmembrane</keyword>
<dbReference type="Pfam" id="PF07690">
    <property type="entry name" value="MFS_1"/>
    <property type="match status" value="1"/>
</dbReference>
<reference evidence="10" key="1">
    <citation type="submission" date="2011-09" db="EMBL/GenBank/DDBJ databases">
        <title>The permanent draft genome of Mucilaginibacter paludis DSM 18603.</title>
        <authorList>
            <consortium name="US DOE Joint Genome Institute (JGI-PGF)"/>
            <person name="Lucas S."/>
            <person name="Han J."/>
            <person name="Lapidus A."/>
            <person name="Bruce D."/>
            <person name="Goodwin L."/>
            <person name="Pitluck S."/>
            <person name="Peters L."/>
            <person name="Kyrpides N."/>
            <person name="Mavromatis K."/>
            <person name="Ivanova N."/>
            <person name="Mikhailova N."/>
            <person name="Held B."/>
            <person name="Detter J.C."/>
            <person name="Tapia R."/>
            <person name="Han C."/>
            <person name="Land M."/>
            <person name="Hauser L."/>
            <person name="Markowitz V."/>
            <person name="Cheng J.-F."/>
            <person name="Hugenholtz P."/>
            <person name="Woyke T."/>
            <person name="Wu D."/>
            <person name="Tindall B."/>
            <person name="Brambilla E."/>
            <person name="Klenk H.-P."/>
            <person name="Eisen J.A."/>
        </authorList>
    </citation>
    <scope>NUCLEOTIDE SEQUENCE [LARGE SCALE GENOMIC DNA]</scope>
    <source>
        <strain evidence="10">DSM 18603</strain>
    </source>
</reference>
<feature type="transmembrane region" description="Helical" evidence="8">
    <location>
        <begin position="409"/>
        <end position="431"/>
    </location>
</feature>
<evidence type="ECO:0000256" key="2">
    <source>
        <dbReference type="ARBA" id="ARBA00004429"/>
    </source>
</evidence>
<evidence type="ECO:0000256" key="4">
    <source>
        <dbReference type="ARBA" id="ARBA00022475"/>
    </source>
</evidence>
<evidence type="ECO:0000313" key="10">
    <source>
        <dbReference type="EMBL" id="EHQ26726.1"/>
    </source>
</evidence>
<dbReference type="PROSITE" id="PS50850">
    <property type="entry name" value="MFS"/>
    <property type="match status" value="1"/>
</dbReference>
<dbReference type="PANTHER" id="PTHR43702:SF11">
    <property type="entry name" value="L-FUCOSE-PROTON SYMPORTER"/>
    <property type="match status" value="1"/>
</dbReference>
<evidence type="ECO:0000256" key="3">
    <source>
        <dbReference type="ARBA" id="ARBA00009120"/>
    </source>
</evidence>
<comment type="function">
    <text evidence="1">Intake of glucose and galactose.</text>
</comment>
<feature type="transmembrane region" description="Helical" evidence="8">
    <location>
        <begin position="27"/>
        <end position="48"/>
    </location>
</feature>
<dbReference type="InterPro" id="IPR005964">
    <property type="entry name" value="Glc/Gal_transptr_bac"/>
</dbReference>
<protein>
    <submittedName>
        <fullName evidence="10">L-fucose transporter</fullName>
    </submittedName>
</protein>
<evidence type="ECO:0000256" key="5">
    <source>
        <dbReference type="ARBA" id="ARBA00022692"/>
    </source>
</evidence>
<dbReference type="InterPro" id="IPR050375">
    <property type="entry name" value="MFS_TsgA-like"/>
</dbReference>
<name>H1Y269_9SPHI</name>
<comment type="similarity">
    <text evidence="3">Belongs to the major facilitator superfamily. FHS transporter (TC 2.A.1.7) family.</text>
</comment>
<evidence type="ECO:0000256" key="6">
    <source>
        <dbReference type="ARBA" id="ARBA00022989"/>
    </source>
</evidence>
<dbReference type="InterPro" id="IPR011701">
    <property type="entry name" value="MFS"/>
</dbReference>
<feature type="transmembrane region" description="Helical" evidence="8">
    <location>
        <begin position="353"/>
        <end position="375"/>
    </location>
</feature>
<gene>
    <name evidence="10" type="ORF">Mucpa_2611</name>
</gene>
<dbReference type="SUPFAM" id="SSF103473">
    <property type="entry name" value="MFS general substrate transporter"/>
    <property type="match status" value="1"/>
</dbReference>